<protein>
    <submittedName>
        <fullName evidence="2">Uncharacterized protein</fullName>
    </submittedName>
</protein>
<reference evidence="2" key="1">
    <citation type="submission" date="2021-08" db="EMBL/GenBank/DDBJ databases">
        <title>Genome of a novel bacterium of the phylum Verrucomicrobia, Oleiharenicola sp. KSB-15.</title>
        <authorList>
            <person name="Chung J.-H."/>
            <person name="Ahn J.-H."/>
            <person name="Yoon Y."/>
            <person name="Kim D.-Y."/>
            <person name="An S.-H."/>
            <person name="Park I."/>
            <person name="Yeon J."/>
        </authorList>
    </citation>
    <scope>NUCLEOTIDE SEQUENCE</scope>
    <source>
        <strain evidence="2">KSB-15</strain>
    </source>
</reference>
<evidence type="ECO:0000256" key="1">
    <source>
        <dbReference type="SAM" id="Phobius"/>
    </source>
</evidence>
<evidence type="ECO:0000313" key="3">
    <source>
        <dbReference type="Proteomes" id="UP000825051"/>
    </source>
</evidence>
<organism evidence="2 3">
    <name type="scientific">Horticoccus luteus</name>
    <dbReference type="NCBI Taxonomy" id="2862869"/>
    <lineage>
        <taxon>Bacteria</taxon>
        <taxon>Pseudomonadati</taxon>
        <taxon>Verrucomicrobiota</taxon>
        <taxon>Opitutia</taxon>
        <taxon>Opitutales</taxon>
        <taxon>Opitutaceae</taxon>
        <taxon>Horticoccus</taxon>
    </lineage>
</organism>
<feature type="transmembrane region" description="Helical" evidence="1">
    <location>
        <begin position="98"/>
        <end position="123"/>
    </location>
</feature>
<keyword evidence="1" id="KW-0472">Membrane</keyword>
<accession>A0A8F9TVV7</accession>
<dbReference type="Proteomes" id="UP000825051">
    <property type="component" value="Chromosome"/>
</dbReference>
<keyword evidence="3" id="KW-1185">Reference proteome</keyword>
<gene>
    <name evidence="2" type="ORF">K0B96_05315</name>
</gene>
<dbReference type="KEGG" id="ole:K0B96_05315"/>
<sequence length="133" mass="13688">MESPNLTPLPPDDPLEQILSARLAGDLPDDGFTPRVLAALPPPARSFHLSRRAILVGVGIAAGAFFAWQRGAVGPGLADWRNLLAALSDHLIAQSAELAAAATLSGPVLISAAAVAAALFLALRPQSTGEPRL</sequence>
<keyword evidence="1" id="KW-1133">Transmembrane helix</keyword>
<keyword evidence="1" id="KW-0812">Transmembrane</keyword>
<dbReference type="EMBL" id="CP080507">
    <property type="protein sequence ID" value="QYM80040.1"/>
    <property type="molecule type" value="Genomic_DNA"/>
</dbReference>
<feature type="transmembrane region" description="Helical" evidence="1">
    <location>
        <begin position="53"/>
        <end position="78"/>
    </location>
</feature>
<evidence type="ECO:0000313" key="2">
    <source>
        <dbReference type="EMBL" id="QYM80040.1"/>
    </source>
</evidence>
<dbReference type="RefSeq" id="WP_220164640.1">
    <property type="nucleotide sequence ID" value="NZ_CP080507.1"/>
</dbReference>
<name>A0A8F9TVV7_9BACT</name>
<proteinExistence type="predicted"/>
<dbReference type="AlphaFoldDB" id="A0A8F9TVV7"/>